<evidence type="ECO:0000256" key="1">
    <source>
        <dbReference type="SAM" id="MobiDB-lite"/>
    </source>
</evidence>
<accession>A0A6J6P9M6</accession>
<evidence type="ECO:0000313" key="2">
    <source>
        <dbReference type="EMBL" id="CAB4696110.1"/>
    </source>
</evidence>
<organism evidence="2">
    <name type="scientific">freshwater metagenome</name>
    <dbReference type="NCBI Taxonomy" id="449393"/>
    <lineage>
        <taxon>unclassified sequences</taxon>
        <taxon>metagenomes</taxon>
        <taxon>ecological metagenomes</taxon>
    </lineage>
</organism>
<gene>
    <name evidence="2" type="ORF">UFOPK2370_01252</name>
</gene>
<feature type="compositionally biased region" description="Basic and acidic residues" evidence="1">
    <location>
        <begin position="624"/>
        <end position="641"/>
    </location>
</feature>
<feature type="region of interest" description="Disordered" evidence="1">
    <location>
        <begin position="620"/>
        <end position="641"/>
    </location>
</feature>
<protein>
    <submittedName>
        <fullName evidence="2">Unannotated protein</fullName>
    </submittedName>
</protein>
<sequence>MPLGLNDVTEIYDLFVEDLNRLESHLDPAVTKVAMIRLSLEQLQSRFDSLVNDTDALNNLEARTALAAQLAGVGLEPLKRELARLHTPREHIAVEFDLCWWQSVLEVLIQRDSTVLNFNAKQISAIESAFCEAESKVVSLSAKSLAWQLAERWRSQVQTNPADAQRLKELLKTSKATLAELPRAAGSLLDSVAAVVLVSPFEAPAELDGQNFDVAIILDAAGTTVAENLSVIQRASQLIAFGDEAISSPEGFEIESRLKPIGREIQSRSVFEAAQRSFGFETLRVSYRAGGQALGALINREFYQNRIVFEPTPAEFAGKKSHSIEIIAEGANATSTYEGATESPEAEVRRVVDLVLDHARTNPSESLFVASASSVHADRIRAQLKKDLTAHAELEPFFDAHGSEKFEVVSIADLAHRIGDRIIFSVGFGLTPRGGVSSDFGQLSLSDGRRYLTNTLVSARRQITVVSCMSAAVIPAEGISAGAKLLKTLLASSEDGGYSPLETTGDSLLADLATRLKKVGARVDVSFAERLPLVASHAGHSAVVMPDWALTGETLSEKLRLRSNLLRSLGWNYIRVHSFELFSDPQAVALRIAEQLGMQVSQRPQPLFENDVAFEDTDAAWGERPTDNDDRLRGDVPPHWQ</sequence>
<dbReference type="EMBL" id="CAEZXK010000066">
    <property type="protein sequence ID" value="CAB4696110.1"/>
    <property type="molecule type" value="Genomic_DNA"/>
</dbReference>
<dbReference type="AlphaFoldDB" id="A0A6J6P9M6"/>
<name>A0A6J6P9M6_9ZZZZ</name>
<reference evidence="2" key="1">
    <citation type="submission" date="2020-05" db="EMBL/GenBank/DDBJ databases">
        <authorList>
            <person name="Chiriac C."/>
            <person name="Salcher M."/>
            <person name="Ghai R."/>
            <person name="Kavagutti S V."/>
        </authorList>
    </citation>
    <scope>NUCLEOTIDE SEQUENCE</scope>
</reference>
<proteinExistence type="predicted"/>